<gene>
    <name evidence="1" type="ORF">KQI88_11715</name>
</gene>
<protein>
    <submittedName>
        <fullName evidence="1">Uncharacterized protein</fullName>
    </submittedName>
</protein>
<keyword evidence="2" id="KW-1185">Reference proteome</keyword>
<dbReference type="RefSeq" id="WP_216417521.1">
    <property type="nucleotide sequence ID" value="NZ_JAHLQK010000004.1"/>
</dbReference>
<proteinExistence type="predicted"/>
<name>A0ABS6G3M0_9FIRM</name>
<comment type="caution">
    <text evidence="1">The sequence shown here is derived from an EMBL/GenBank/DDBJ whole genome shotgun (WGS) entry which is preliminary data.</text>
</comment>
<evidence type="ECO:0000313" key="1">
    <source>
        <dbReference type="EMBL" id="MBU5677078.1"/>
    </source>
</evidence>
<accession>A0ABS6G3M0</accession>
<dbReference type="EMBL" id="JAHLQK010000004">
    <property type="protein sequence ID" value="MBU5677078.1"/>
    <property type="molecule type" value="Genomic_DNA"/>
</dbReference>
<reference evidence="1 2" key="1">
    <citation type="submission" date="2021-06" db="EMBL/GenBank/DDBJ databases">
        <authorList>
            <person name="Sun Q."/>
            <person name="Li D."/>
        </authorList>
    </citation>
    <scope>NUCLEOTIDE SEQUENCE [LARGE SCALE GENOMIC DNA]</scope>
    <source>
        <strain evidence="1 2">MSJ-5</strain>
    </source>
</reference>
<evidence type="ECO:0000313" key="2">
    <source>
        <dbReference type="Proteomes" id="UP000779508"/>
    </source>
</evidence>
<organism evidence="1 2">
    <name type="scientific">Alkaliphilus flagellatus</name>
    <dbReference type="NCBI Taxonomy" id="2841507"/>
    <lineage>
        <taxon>Bacteria</taxon>
        <taxon>Bacillati</taxon>
        <taxon>Bacillota</taxon>
        <taxon>Clostridia</taxon>
        <taxon>Peptostreptococcales</taxon>
        <taxon>Natronincolaceae</taxon>
        <taxon>Alkaliphilus</taxon>
    </lineage>
</organism>
<dbReference type="Proteomes" id="UP000779508">
    <property type="component" value="Unassembled WGS sequence"/>
</dbReference>
<sequence>MEKRMLYEIETRVYFNSEDEVFNTLPFLHKCLKKKTEFETKMYDLELFNSGKILRVSNVKDNNTIRSYLGYKESDIGNIFNIFNIRNEIDEEITYGINESFILNLIKGIKKEVNAREI</sequence>